<protein>
    <submittedName>
        <fullName evidence="1">Uncharacterized protein</fullName>
    </submittedName>
</protein>
<name>A0ABD0KGI8_9CAEN</name>
<gene>
    <name evidence="1" type="ORF">BaRGS_00022481</name>
</gene>
<dbReference type="Proteomes" id="UP001519460">
    <property type="component" value="Unassembled WGS sequence"/>
</dbReference>
<comment type="caution">
    <text evidence="1">The sequence shown here is derived from an EMBL/GenBank/DDBJ whole genome shotgun (WGS) entry which is preliminary data.</text>
</comment>
<organism evidence="1 2">
    <name type="scientific">Batillaria attramentaria</name>
    <dbReference type="NCBI Taxonomy" id="370345"/>
    <lineage>
        <taxon>Eukaryota</taxon>
        <taxon>Metazoa</taxon>
        <taxon>Spiralia</taxon>
        <taxon>Lophotrochozoa</taxon>
        <taxon>Mollusca</taxon>
        <taxon>Gastropoda</taxon>
        <taxon>Caenogastropoda</taxon>
        <taxon>Sorbeoconcha</taxon>
        <taxon>Cerithioidea</taxon>
        <taxon>Batillariidae</taxon>
        <taxon>Batillaria</taxon>
    </lineage>
</organism>
<dbReference type="EMBL" id="JACVVK020000181">
    <property type="protein sequence ID" value="KAK7486311.1"/>
    <property type="molecule type" value="Genomic_DNA"/>
</dbReference>
<evidence type="ECO:0000313" key="2">
    <source>
        <dbReference type="Proteomes" id="UP001519460"/>
    </source>
</evidence>
<reference evidence="1 2" key="1">
    <citation type="journal article" date="2023" name="Sci. Data">
        <title>Genome assembly of the Korean intertidal mud-creeper Batillaria attramentaria.</title>
        <authorList>
            <person name="Patra A.K."/>
            <person name="Ho P.T."/>
            <person name="Jun S."/>
            <person name="Lee S.J."/>
            <person name="Kim Y."/>
            <person name="Won Y.J."/>
        </authorList>
    </citation>
    <scope>NUCLEOTIDE SEQUENCE [LARGE SCALE GENOMIC DNA]</scope>
    <source>
        <strain evidence="1">Wonlab-2016</strain>
    </source>
</reference>
<sequence length="123" mass="14341">MCFLLVRNKKATSGCCCYVGKQFDSSIPPEWVKYRIEVRQPVFDCYRFAANVAGLANKRLGLVWSRLVESAPPPCYDTVSKGNVMNMIMTDDYDRLIMFYQASSYLCDKIQNYTIQRRRLVWL</sequence>
<evidence type="ECO:0000313" key="1">
    <source>
        <dbReference type="EMBL" id="KAK7486311.1"/>
    </source>
</evidence>
<accession>A0ABD0KGI8</accession>
<dbReference type="AlphaFoldDB" id="A0ABD0KGI8"/>
<proteinExistence type="predicted"/>
<keyword evidence="2" id="KW-1185">Reference proteome</keyword>